<sequence length="515" mass="57254">MCTVPAQPYSIEFVHTSLNQSVRPLVAGYFIINCTVNSSEFQWRFAVQSPVGFIPGPGWSIPSEQDPPQMVTFSYKVQPVQASTVIDFRQTTPFSATVTVRYVRGHHLGDWRCVARSTGNVYPSPSVVHVSPVSQVHDLYITSLVFGFIIMAIVLLLGILIGSVRYLKETKCFTKPRMHKYTSRTLIGIIPVPGPEKKFSVSFDGIRLNQRICPPCLLQTRFFCAHCQTVHFFTEIEVEPSPTPNVLLTDIEEQPIPNGTSSKPLQKKLNVSEVYATSPGPYLDPLLTQETSQQTTETAGPSRSPDNAESNGVTVGFDSFAAEIQDTLMASCQGDNNNYPAEANVRCSYDFPTEYCHCCHQAHNFTTAEEETEEKSMRDVKLIVSDEKLAQEYTEALQELKDAAIANDALTFRERLEDFREKLRHDVGTGVRVARSELYTLRTRSAKSVAFLRNQSTAAAQRVKAGLSQVKDGMRSVAELCGVGGTIGQSISVISISKDDDTQTSRERCFSEFHF</sequence>
<dbReference type="EMBL" id="UYRU01061732">
    <property type="protein sequence ID" value="VDN15202.1"/>
    <property type="molecule type" value="Genomic_DNA"/>
</dbReference>
<keyword evidence="2" id="KW-0812">Transmembrane</keyword>
<name>A0A3P7P4N0_DIBLA</name>
<keyword evidence="2" id="KW-1133">Transmembrane helix</keyword>
<evidence type="ECO:0000256" key="2">
    <source>
        <dbReference type="SAM" id="Phobius"/>
    </source>
</evidence>
<reference evidence="3 4" key="1">
    <citation type="submission" date="2018-11" db="EMBL/GenBank/DDBJ databases">
        <authorList>
            <consortium name="Pathogen Informatics"/>
        </authorList>
    </citation>
    <scope>NUCLEOTIDE SEQUENCE [LARGE SCALE GENOMIC DNA]</scope>
</reference>
<feature type="region of interest" description="Disordered" evidence="1">
    <location>
        <begin position="280"/>
        <end position="312"/>
    </location>
</feature>
<evidence type="ECO:0000256" key="1">
    <source>
        <dbReference type="SAM" id="MobiDB-lite"/>
    </source>
</evidence>
<organism evidence="3 4">
    <name type="scientific">Dibothriocephalus latus</name>
    <name type="common">Fish tapeworm</name>
    <name type="synonym">Diphyllobothrium latum</name>
    <dbReference type="NCBI Taxonomy" id="60516"/>
    <lineage>
        <taxon>Eukaryota</taxon>
        <taxon>Metazoa</taxon>
        <taxon>Spiralia</taxon>
        <taxon>Lophotrochozoa</taxon>
        <taxon>Platyhelminthes</taxon>
        <taxon>Cestoda</taxon>
        <taxon>Eucestoda</taxon>
        <taxon>Diphyllobothriidea</taxon>
        <taxon>Diphyllobothriidae</taxon>
        <taxon>Dibothriocephalus</taxon>
    </lineage>
</organism>
<keyword evidence="4" id="KW-1185">Reference proteome</keyword>
<dbReference type="Proteomes" id="UP000281553">
    <property type="component" value="Unassembled WGS sequence"/>
</dbReference>
<proteinExistence type="predicted"/>
<feature type="compositionally biased region" description="Low complexity" evidence="1">
    <location>
        <begin position="288"/>
        <end position="298"/>
    </location>
</feature>
<dbReference type="OrthoDB" id="5954366at2759"/>
<accession>A0A3P7P4N0</accession>
<feature type="compositionally biased region" description="Polar residues" evidence="1">
    <location>
        <begin position="299"/>
        <end position="312"/>
    </location>
</feature>
<gene>
    <name evidence="3" type="ORF">DILT_LOCUS11033</name>
</gene>
<evidence type="ECO:0000313" key="4">
    <source>
        <dbReference type="Proteomes" id="UP000281553"/>
    </source>
</evidence>
<feature type="transmembrane region" description="Helical" evidence="2">
    <location>
        <begin position="139"/>
        <end position="167"/>
    </location>
</feature>
<keyword evidence="2" id="KW-0472">Membrane</keyword>
<protein>
    <submittedName>
        <fullName evidence="3">Uncharacterized protein</fullName>
    </submittedName>
</protein>
<dbReference type="AlphaFoldDB" id="A0A3P7P4N0"/>
<evidence type="ECO:0000313" key="3">
    <source>
        <dbReference type="EMBL" id="VDN15202.1"/>
    </source>
</evidence>